<evidence type="ECO:0000313" key="6">
    <source>
        <dbReference type="Proteomes" id="UP000283880"/>
    </source>
</evidence>
<dbReference type="InterPro" id="IPR050260">
    <property type="entry name" value="FAD-bd_OxRdtase"/>
</dbReference>
<comment type="cofactor">
    <cofactor evidence="1">
        <name>FAD</name>
        <dbReference type="ChEBI" id="CHEBI:57692"/>
    </cofactor>
</comment>
<dbReference type="GO" id="GO:0016491">
    <property type="term" value="F:oxidoreductase activity"/>
    <property type="evidence" value="ECO:0007669"/>
    <property type="project" value="InterPro"/>
</dbReference>
<evidence type="ECO:0000259" key="4">
    <source>
        <dbReference type="Pfam" id="PF07992"/>
    </source>
</evidence>
<dbReference type="Proteomes" id="UP000283880">
    <property type="component" value="Unassembled WGS sequence"/>
</dbReference>
<keyword evidence="3" id="KW-0274">FAD</keyword>
<dbReference type="Gene3D" id="3.50.50.60">
    <property type="entry name" value="FAD/NAD(P)-binding domain"/>
    <property type="match status" value="2"/>
</dbReference>
<evidence type="ECO:0000256" key="2">
    <source>
        <dbReference type="ARBA" id="ARBA00022630"/>
    </source>
</evidence>
<dbReference type="AlphaFoldDB" id="A0A413FD45"/>
<dbReference type="InterPro" id="IPR036188">
    <property type="entry name" value="FAD/NAD-bd_sf"/>
</dbReference>
<dbReference type="EMBL" id="QSBM01000012">
    <property type="protein sequence ID" value="RGX27830.1"/>
    <property type="molecule type" value="Genomic_DNA"/>
</dbReference>
<sequence length="424" mass="45726">MRYAIIGFGCAGYHCAAQIRKIDPQGSVSVFSDHSDSPYNPMLTTYYIAGLLPREGMLPFGTLEEAAGRLRLEIYRDCRVTRVHGKDREILLEDGRRMEFDRILIATGASAWAPPIPGLNPGEAFSMRTMADADRLRLALNTRPIRQAIVVGASMAGIKVAELLNNRGITVTLADLAPGIFPLAACGEVAEEIERRVERTGVNLAFGCTIGSVSHEGKSLICSMTDGRTVRAQLVVLCIGTRANTGLADPGEILINRGIVVNERMETSCPGIYAAGDCCEGTDLLAGDTKIIGLWANAGHQGGTAGLTMAGGSGCFEGNIPHNITHFMGMDFIGLGDSRQQGRILTCGNLEKGLYIRAVLTDGRLAGVNILDNYRISGAVKNYFYRQLASSPSERPVISRIQRGILVREGLRPSFLRQLEGELI</sequence>
<dbReference type="Pfam" id="PF07992">
    <property type="entry name" value="Pyr_redox_2"/>
    <property type="match status" value="1"/>
</dbReference>
<feature type="domain" description="FAD/NAD(P)-binding" evidence="4">
    <location>
        <begin position="2"/>
        <end position="302"/>
    </location>
</feature>
<comment type="caution">
    <text evidence="5">The sequence shown here is derived from an EMBL/GenBank/DDBJ whole genome shotgun (WGS) entry which is preliminary data.</text>
</comment>
<dbReference type="InterPro" id="IPR023753">
    <property type="entry name" value="FAD/NAD-binding_dom"/>
</dbReference>
<dbReference type="RefSeq" id="WP_007708179.1">
    <property type="nucleotide sequence ID" value="NZ_JAWRJJ010000309.1"/>
</dbReference>
<evidence type="ECO:0000256" key="1">
    <source>
        <dbReference type="ARBA" id="ARBA00001974"/>
    </source>
</evidence>
<keyword evidence="2" id="KW-0285">Flavoprotein</keyword>
<name>A0A413FD45_9FIRM</name>
<dbReference type="SUPFAM" id="SSF51905">
    <property type="entry name" value="FAD/NAD(P)-binding domain"/>
    <property type="match status" value="1"/>
</dbReference>
<accession>A0A413FD45</accession>
<evidence type="ECO:0000313" key="5">
    <source>
        <dbReference type="EMBL" id="RGX27830.1"/>
    </source>
</evidence>
<organism evidence="5 6">
    <name type="scientific">Enterocloster asparagiformis</name>
    <dbReference type="NCBI Taxonomy" id="333367"/>
    <lineage>
        <taxon>Bacteria</taxon>
        <taxon>Bacillati</taxon>
        <taxon>Bacillota</taxon>
        <taxon>Clostridia</taxon>
        <taxon>Lachnospirales</taxon>
        <taxon>Lachnospiraceae</taxon>
        <taxon>Enterocloster</taxon>
    </lineage>
</organism>
<reference evidence="5 6" key="1">
    <citation type="submission" date="2018-08" db="EMBL/GenBank/DDBJ databases">
        <title>A genome reference for cultivated species of the human gut microbiota.</title>
        <authorList>
            <person name="Zou Y."/>
            <person name="Xue W."/>
            <person name="Luo G."/>
        </authorList>
    </citation>
    <scope>NUCLEOTIDE SEQUENCE [LARGE SCALE GENOMIC DNA]</scope>
    <source>
        <strain evidence="5 6">AF04-15</strain>
    </source>
</reference>
<dbReference type="OrthoDB" id="9807946at2"/>
<dbReference type="PANTHER" id="PTHR43429:SF3">
    <property type="entry name" value="NITRITE REDUCTASE [NAD(P)H]"/>
    <property type="match status" value="1"/>
</dbReference>
<gene>
    <name evidence="5" type="ORF">DWV29_15950</name>
</gene>
<evidence type="ECO:0000256" key="3">
    <source>
        <dbReference type="ARBA" id="ARBA00022827"/>
    </source>
</evidence>
<protein>
    <submittedName>
        <fullName evidence="5">FAD-dependent oxidoreductase</fullName>
    </submittedName>
</protein>
<proteinExistence type="predicted"/>
<dbReference type="PANTHER" id="PTHR43429">
    <property type="entry name" value="PYRIDINE NUCLEOTIDE-DISULFIDE OXIDOREDUCTASE DOMAIN-CONTAINING"/>
    <property type="match status" value="1"/>
</dbReference>
<dbReference type="PRINTS" id="PR00411">
    <property type="entry name" value="PNDRDTASEI"/>
</dbReference>
<dbReference type="PRINTS" id="PR00368">
    <property type="entry name" value="FADPNR"/>
</dbReference>